<feature type="site" description="Lowers pKa of active site Tyr" evidence="6">
    <location>
        <position position="77"/>
    </location>
</feature>
<comment type="caution">
    <text evidence="8">The sequence shown here is derived from an EMBL/GenBank/DDBJ whole genome shotgun (WGS) entry which is preliminary data.</text>
</comment>
<keyword evidence="2" id="KW-0521">NADP</keyword>
<dbReference type="PROSITE" id="PS00798">
    <property type="entry name" value="ALDOKETO_REDUCTASE_1"/>
    <property type="match status" value="1"/>
</dbReference>
<evidence type="ECO:0000256" key="1">
    <source>
        <dbReference type="ARBA" id="ARBA00007905"/>
    </source>
</evidence>
<dbReference type="Pfam" id="PF00248">
    <property type="entry name" value="Aldo_ket_red"/>
    <property type="match status" value="1"/>
</dbReference>
<evidence type="ECO:0000256" key="6">
    <source>
        <dbReference type="PIRSR" id="PIRSR000097-3"/>
    </source>
</evidence>
<dbReference type="CDD" id="cd19071">
    <property type="entry name" value="AKR_AKR1-5-like"/>
    <property type="match status" value="1"/>
</dbReference>
<comment type="similarity">
    <text evidence="1">Belongs to the aldo/keto reductase family.</text>
</comment>
<feature type="domain" description="NADP-dependent oxidoreductase" evidence="7">
    <location>
        <begin position="20"/>
        <end position="268"/>
    </location>
</feature>
<sequence length="282" mass="31372">MSTLFDTYTLENGLKIPVMGLGTAGMSDEVAAKSVETAIRIGYRLFDTAADYHNEIGVGRGVLSAGLAREDVFITSKLSNDVRGYDATIEAVDQSIDNLECDYLDLFLMHWPKPIAFRDNWEHANAESWRAMEDLYRDGRLKAIGVSNFQVNHLQALARTQKITPMINQLFLAPGELQEEVVDYCRDHNIIPEAYSPLGAGKITKVDALKKIAAAHNKTVAQVALRWSLVHNFIPIPKTKHEARMRENADIFDFKLTPAEIDIIDQLDGVVGKATDPDSLTV</sequence>
<accession>A0A0R1W6Y0</accession>
<evidence type="ECO:0000256" key="3">
    <source>
        <dbReference type="ARBA" id="ARBA00023002"/>
    </source>
</evidence>
<evidence type="ECO:0000313" key="8">
    <source>
        <dbReference type="EMBL" id="KRM13696.1"/>
    </source>
</evidence>
<dbReference type="Proteomes" id="UP000051315">
    <property type="component" value="Unassembled WGS sequence"/>
</dbReference>
<dbReference type="PIRSF" id="PIRSF000097">
    <property type="entry name" value="AKR"/>
    <property type="match status" value="1"/>
</dbReference>
<dbReference type="InterPro" id="IPR018170">
    <property type="entry name" value="Aldo/ket_reductase_CS"/>
</dbReference>
<dbReference type="PROSITE" id="PS00063">
    <property type="entry name" value="ALDOKETO_REDUCTASE_3"/>
    <property type="match status" value="1"/>
</dbReference>
<dbReference type="PANTHER" id="PTHR43827">
    <property type="entry name" value="2,5-DIKETO-D-GLUCONIC ACID REDUCTASE"/>
    <property type="match status" value="1"/>
</dbReference>
<name>A0A0R1W6Y0_9LACO</name>
<proteinExistence type="inferred from homology"/>
<dbReference type="RefSeq" id="WP_057823239.1">
    <property type="nucleotide sequence ID" value="NZ_AZFX01000004.1"/>
</dbReference>
<gene>
    <name evidence="8" type="ORF">FC15_GL001159</name>
</gene>
<evidence type="ECO:0000256" key="2">
    <source>
        <dbReference type="ARBA" id="ARBA00022857"/>
    </source>
</evidence>
<feature type="active site" description="Proton donor" evidence="4">
    <location>
        <position position="52"/>
    </location>
</feature>
<feature type="binding site" evidence="5">
    <location>
        <position position="110"/>
    </location>
    <ligand>
        <name>substrate</name>
    </ligand>
</feature>
<dbReference type="STRING" id="1423735.FC15_GL001159"/>
<organism evidence="8 9">
    <name type="scientific">Lapidilactobacillus concavus DSM 17758</name>
    <dbReference type="NCBI Taxonomy" id="1423735"/>
    <lineage>
        <taxon>Bacteria</taxon>
        <taxon>Bacillati</taxon>
        <taxon>Bacillota</taxon>
        <taxon>Bacilli</taxon>
        <taxon>Lactobacillales</taxon>
        <taxon>Lactobacillaceae</taxon>
        <taxon>Lapidilactobacillus</taxon>
    </lineage>
</organism>
<evidence type="ECO:0000256" key="4">
    <source>
        <dbReference type="PIRSR" id="PIRSR000097-1"/>
    </source>
</evidence>
<dbReference type="PRINTS" id="PR00069">
    <property type="entry name" value="ALDKETRDTASE"/>
</dbReference>
<dbReference type="InterPro" id="IPR036812">
    <property type="entry name" value="NAD(P)_OxRdtase_dom_sf"/>
</dbReference>
<dbReference type="EMBL" id="AZFX01000004">
    <property type="protein sequence ID" value="KRM13696.1"/>
    <property type="molecule type" value="Genomic_DNA"/>
</dbReference>
<dbReference type="PATRIC" id="fig|1423735.3.peg.1203"/>
<evidence type="ECO:0000256" key="5">
    <source>
        <dbReference type="PIRSR" id="PIRSR000097-2"/>
    </source>
</evidence>
<protein>
    <submittedName>
        <fullName evidence="8">Aldo keto reductase of diketogulonate reductase family protein</fullName>
    </submittedName>
</protein>
<dbReference type="InterPro" id="IPR023210">
    <property type="entry name" value="NADP_OxRdtase_dom"/>
</dbReference>
<keyword evidence="3" id="KW-0560">Oxidoreductase</keyword>
<evidence type="ECO:0000259" key="7">
    <source>
        <dbReference type="Pfam" id="PF00248"/>
    </source>
</evidence>
<dbReference type="InterPro" id="IPR020471">
    <property type="entry name" value="AKR"/>
</dbReference>
<dbReference type="PANTHER" id="PTHR43827:SF3">
    <property type="entry name" value="NADP-DEPENDENT OXIDOREDUCTASE DOMAIN-CONTAINING PROTEIN"/>
    <property type="match status" value="1"/>
</dbReference>
<dbReference type="GO" id="GO:0016616">
    <property type="term" value="F:oxidoreductase activity, acting on the CH-OH group of donors, NAD or NADP as acceptor"/>
    <property type="evidence" value="ECO:0007669"/>
    <property type="project" value="UniProtKB-ARBA"/>
</dbReference>
<dbReference type="FunFam" id="3.20.20.100:FF:000015">
    <property type="entry name" value="Oxidoreductase, aldo/keto reductase family"/>
    <property type="match status" value="1"/>
</dbReference>
<dbReference type="Gene3D" id="3.20.20.100">
    <property type="entry name" value="NADP-dependent oxidoreductase domain"/>
    <property type="match status" value="1"/>
</dbReference>
<evidence type="ECO:0000313" key="9">
    <source>
        <dbReference type="Proteomes" id="UP000051315"/>
    </source>
</evidence>
<reference evidence="8 9" key="1">
    <citation type="journal article" date="2015" name="Genome Announc.">
        <title>Expanding the biotechnology potential of lactobacilli through comparative genomics of 213 strains and associated genera.</title>
        <authorList>
            <person name="Sun Z."/>
            <person name="Harris H.M."/>
            <person name="McCann A."/>
            <person name="Guo C."/>
            <person name="Argimon S."/>
            <person name="Zhang W."/>
            <person name="Yang X."/>
            <person name="Jeffery I.B."/>
            <person name="Cooney J.C."/>
            <person name="Kagawa T.F."/>
            <person name="Liu W."/>
            <person name="Song Y."/>
            <person name="Salvetti E."/>
            <person name="Wrobel A."/>
            <person name="Rasinkangas P."/>
            <person name="Parkhill J."/>
            <person name="Rea M.C."/>
            <person name="O'Sullivan O."/>
            <person name="Ritari J."/>
            <person name="Douillard F.P."/>
            <person name="Paul Ross R."/>
            <person name="Yang R."/>
            <person name="Briner A.E."/>
            <person name="Felis G.E."/>
            <person name="de Vos W.M."/>
            <person name="Barrangou R."/>
            <person name="Klaenhammer T.R."/>
            <person name="Caufield P.W."/>
            <person name="Cui Y."/>
            <person name="Zhang H."/>
            <person name="O'Toole P.W."/>
        </authorList>
    </citation>
    <scope>NUCLEOTIDE SEQUENCE [LARGE SCALE GENOMIC DNA]</scope>
    <source>
        <strain evidence="8 9">DSM 17758</strain>
    </source>
</reference>
<dbReference type="AlphaFoldDB" id="A0A0R1W6Y0"/>
<dbReference type="OrthoDB" id="9804790at2"/>
<dbReference type="SUPFAM" id="SSF51430">
    <property type="entry name" value="NAD(P)-linked oxidoreductase"/>
    <property type="match status" value="1"/>
</dbReference>
<keyword evidence="9" id="KW-1185">Reference proteome</keyword>